<gene>
    <name evidence="2" type="ORF">MENT_LOCUS34762</name>
</gene>
<protein>
    <submittedName>
        <fullName evidence="2">Uncharacterized protein</fullName>
    </submittedName>
</protein>
<dbReference type="AlphaFoldDB" id="A0A6V7W665"/>
<sequence>MKTYIYLLFINLLVINLVIIPIKCASQKNDNPDEVSKISDPGASSSYITRRRYLNPTANEFNPREDIVRYHNSSFDELAFKQFLSIGWLNPTVIQTTNLWNFPNYNEFPWNQPEKRFITEFNPEGIISKISQHFDEFGWPEEERVLIEDKLHLMGISFLSEKANWILEIVSHSRDEITEDIVTKKYRKFGYYDDKKC</sequence>
<evidence type="ECO:0000256" key="1">
    <source>
        <dbReference type="SAM" id="Phobius"/>
    </source>
</evidence>
<comment type="caution">
    <text evidence="2">The sequence shown here is derived from an EMBL/GenBank/DDBJ whole genome shotgun (WGS) entry which is preliminary data.</text>
</comment>
<evidence type="ECO:0000313" key="3">
    <source>
        <dbReference type="Proteomes" id="UP000580250"/>
    </source>
</evidence>
<feature type="transmembrane region" description="Helical" evidence="1">
    <location>
        <begin position="5"/>
        <end position="22"/>
    </location>
</feature>
<keyword evidence="1" id="KW-1133">Transmembrane helix</keyword>
<name>A0A6V7W665_MELEN</name>
<keyword evidence="1" id="KW-0812">Transmembrane</keyword>
<organism evidence="2 3">
    <name type="scientific">Meloidogyne enterolobii</name>
    <name type="common">Root-knot nematode worm</name>
    <name type="synonym">Meloidogyne mayaguensis</name>
    <dbReference type="NCBI Taxonomy" id="390850"/>
    <lineage>
        <taxon>Eukaryota</taxon>
        <taxon>Metazoa</taxon>
        <taxon>Ecdysozoa</taxon>
        <taxon>Nematoda</taxon>
        <taxon>Chromadorea</taxon>
        <taxon>Rhabditida</taxon>
        <taxon>Tylenchina</taxon>
        <taxon>Tylenchomorpha</taxon>
        <taxon>Tylenchoidea</taxon>
        <taxon>Meloidogynidae</taxon>
        <taxon>Meloidogyninae</taxon>
        <taxon>Meloidogyne</taxon>
    </lineage>
</organism>
<dbReference type="EMBL" id="CAJEWN010000435">
    <property type="protein sequence ID" value="CAD2182544.1"/>
    <property type="molecule type" value="Genomic_DNA"/>
</dbReference>
<keyword evidence="1" id="KW-0472">Membrane</keyword>
<dbReference type="Proteomes" id="UP000580250">
    <property type="component" value="Unassembled WGS sequence"/>
</dbReference>
<accession>A0A6V7W665</accession>
<evidence type="ECO:0000313" key="2">
    <source>
        <dbReference type="EMBL" id="CAD2182544.1"/>
    </source>
</evidence>
<proteinExistence type="predicted"/>
<reference evidence="2 3" key="1">
    <citation type="submission" date="2020-08" db="EMBL/GenBank/DDBJ databases">
        <authorList>
            <person name="Koutsovoulos G."/>
            <person name="Danchin GJ E."/>
        </authorList>
    </citation>
    <scope>NUCLEOTIDE SEQUENCE [LARGE SCALE GENOMIC DNA]</scope>
</reference>